<evidence type="ECO:0000313" key="2">
    <source>
        <dbReference type="Proteomes" id="UP000215914"/>
    </source>
</evidence>
<proteinExistence type="predicted"/>
<sequence>MPARCLIKWLNENKSEILKNYLVFCKHKALVNLMVNEINIKYICKCYFHLIIQTGHLSE</sequence>
<evidence type="ECO:0000313" key="1">
    <source>
        <dbReference type="EMBL" id="OTF96966.1"/>
    </source>
</evidence>
<organism evidence="1 2">
    <name type="scientific">Helianthus annuus</name>
    <name type="common">Common sunflower</name>
    <dbReference type="NCBI Taxonomy" id="4232"/>
    <lineage>
        <taxon>Eukaryota</taxon>
        <taxon>Viridiplantae</taxon>
        <taxon>Streptophyta</taxon>
        <taxon>Embryophyta</taxon>
        <taxon>Tracheophyta</taxon>
        <taxon>Spermatophyta</taxon>
        <taxon>Magnoliopsida</taxon>
        <taxon>eudicotyledons</taxon>
        <taxon>Gunneridae</taxon>
        <taxon>Pentapetalae</taxon>
        <taxon>asterids</taxon>
        <taxon>campanulids</taxon>
        <taxon>Asterales</taxon>
        <taxon>Asteraceae</taxon>
        <taxon>Asteroideae</taxon>
        <taxon>Heliantheae alliance</taxon>
        <taxon>Heliantheae</taxon>
        <taxon>Helianthus</taxon>
    </lineage>
</organism>
<dbReference type="Proteomes" id="UP000215914">
    <property type="component" value="Chromosome 14"/>
</dbReference>
<dbReference type="AlphaFoldDB" id="A0A251SDN3"/>
<reference evidence="2" key="1">
    <citation type="journal article" date="2017" name="Nature">
        <title>The sunflower genome provides insights into oil metabolism, flowering and Asterid evolution.</title>
        <authorList>
            <person name="Badouin H."/>
            <person name="Gouzy J."/>
            <person name="Grassa C.J."/>
            <person name="Murat F."/>
            <person name="Staton S.E."/>
            <person name="Cottret L."/>
            <person name="Lelandais-Briere C."/>
            <person name="Owens G.L."/>
            <person name="Carrere S."/>
            <person name="Mayjonade B."/>
            <person name="Legrand L."/>
            <person name="Gill N."/>
            <person name="Kane N.C."/>
            <person name="Bowers J.E."/>
            <person name="Hubner S."/>
            <person name="Bellec A."/>
            <person name="Berard A."/>
            <person name="Berges H."/>
            <person name="Blanchet N."/>
            <person name="Boniface M.C."/>
            <person name="Brunel D."/>
            <person name="Catrice O."/>
            <person name="Chaidir N."/>
            <person name="Claudel C."/>
            <person name="Donnadieu C."/>
            <person name="Faraut T."/>
            <person name="Fievet G."/>
            <person name="Helmstetter N."/>
            <person name="King M."/>
            <person name="Knapp S.J."/>
            <person name="Lai Z."/>
            <person name="Le Paslier M.C."/>
            <person name="Lippi Y."/>
            <person name="Lorenzon L."/>
            <person name="Mandel J.R."/>
            <person name="Marage G."/>
            <person name="Marchand G."/>
            <person name="Marquand E."/>
            <person name="Bret-Mestries E."/>
            <person name="Morien E."/>
            <person name="Nambeesan S."/>
            <person name="Nguyen T."/>
            <person name="Pegot-Espagnet P."/>
            <person name="Pouilly N."/>
            <person name="Raftis F."/>
            <person name="Sallet E."/>
            <person name="Schiex T."/>
            <person name="Thomas J."/>
            <person name="Vandecasteele C."/>
            <person name="Vares D."/>
            <person name="Vear F."/>
            <person name="Vautrin S."/>
            <person name="Crespi M."/>
            <person name="Mangin B."/>
            <person name="Burke J.M."/>
            <person name="Salse J."/>
            <person name="Munos S."/>
            <person name="Vincourt P."/>
            <person name="Rieseberg L.H."/>
            <person name="Langlade N.B."/>
        </authorList>
    </citation>
    <scope>NUCLEOTIDE SEQUENCE [LARGE SCALE GENOMIC DNA]</scope>
    <source>
        <strain evidence="2">cv. SF193</strain>
    </source>
</reference>
<gene>
    <name evidence="1" type="ORF">HannXRQ_Chr14g0429341</name>
</gene>
<dbReference type="EMBL" id="CM007903">
    <property type="protein sequence ID" value="OTF96966.1"/>
    <property type="molecule type" value="Genomic_DNA"/>
</dbReference>
<name>A0A251SDN3_HELAN</name>
<keyword evidence="2" id="KW-1185">Reference proteome</keyword>
<accession>A0A251SDN3</accession>
<dbReference type="InParanoid" id="A0A251SDN3"/>
<protein>
    <submittedName>
        <fullName evidence="1">Uncharacterized protein</fullName>
    </submittedName>
</protein>